<feature type="region of interest" description="Disordered" evidence="1">
    <location>
        <begin position="454"/>
        <end position="518"/>
    </location>
</feature>
<reference evidence="2" key="2">
    <citation type="submission" date="2023-05" db="EMBL/GenBank/DDBJ databases">
        <authorList>
            <consortium name="Lawrence Berkeley National Laboratory"/>
            <person name="Steindorff A."/>
            <person name="Hensen N."/>
            <person name="Bonometti L."/>
            <person name="Westerberg I."/>
            <person name="Brannstrom I.O."/>
            <person name="Guillou S."/>
            <person name="Cros-Aarteil S."/>
            <person name="Calhoun S."/>
            <person name="Haridas S."/>
            <person name="Kuo A."/>
            <person name="Mondo S."/>
            <person name="Pangilinan J."/>
            <person name="Riley R."/>
            <person name="Labutti K."/>
            <person name="Andreopoulos B."/>
            <person name="Lipzen A."/>
            <person name="Chen C."/>
            <person name="Yanf M."/>
            <person name="Daum C."/>
            <person name="Ng V."/>
            <person name="Clum A."/>
            <person name="Ohm R."/>
            <person name="Martin F."/>
            <person name="Silar P."/>
            <person name="Natvig D."/>
            <person name="Lalanne C."/>
            <person name="Gautier V."/>
            <person name="Ament-Velasquez S.L."/>
            <person name="Kruys A."/>
            <person name="Hutchinson M.I."/>
            <person name="Powell A.J."/>
            <person name="Barry K."/>
            <person name="Miller A.N."/>
            <person name="Grigoriev I.V."/>
            <person name="Debuchy R."/>
            <person name="Gladieux P."/>
            <person name="Thoren M.H."/>
            <person name="Johannesson H."/>
        </authorList>
    </citation>
    <scope>NUCLEOTIDE SEQUENCE</scope>
    <source>
        <strain evidence="2">CBS 990.96</strain>
    </source>
</reference>
<keyword evidence="3" id="KW-1185">Reference proteome</keyword>
<dbReference type="SUPFAM" id="SSF101908">
    <property type="entry name" value="Putative isomerase YbhE"/>
    <property type="match status" value="1"/>
</dbReference>
<dbReference type="EMBL" id="MU865291">
    <property type="protein sequence ID" value="KAK4231795.1"/>
    <property type="molecule type" value="Genomic_DNA"/>
</dbReference>
<dbReference type="Proteomes" id="UP001301958">
    <property type="component" value="Unassembled WGS sequence"/>
</dbReference>
<protein>
    <submittedName>
        <fullName evidence="2">Uncharacterized protein</fullName>
    </submittedName>
</protein>
<proteinExistence type="predicted"/>
<accession>A0AAN7BY82</accession>
<evidence type="ECO:0000313" key="3">
    <source>
        <dbReference type="Proteomes" id="UP001301958"/>
    </source>
</evidence>
<organism evidence="2 3">
    <name type="scientific">Podospora fimiseda</name>
    <dbReference type="NCBI Taxonomy" id="252190"/>
    <lineage>
        <taxon>Eukaryota</taxon>
        <taxon>Fungi</taxon>
        <taxon>Dikarya</taxon>
        <taxon>Ascomycota</taxon>
        <taxon>Pezizomycotina</taxon>
        <taxon>Sordariomycetes</taxon>
        <taxon>Sordariomycetidae</taxon>
        <taxon>Sordariales</taxon>
        <taxon>Podosporaceae</taxon>
        <taxon>Podospora</taxon>
    </lineage>
</organism>
<sequence>MVSEAGHDEIWISKACHVQTAEQRFGSHVREAINAYLTEPPSSSEFDDADDDDDDDDDDFSDSDVDFWDPTTDAFDLDGDLAAGNLGYLTVEANFGFLLGTTLTDWVTMASQPSPPAAREDAGFPRIARYRCNLTALSQRFDLYFAAYQDKIYVYRPQRAPRILPPPCLVLHPGRTRAAKFTPGHVDPRFAHQINNVVVGDLGNLEIVAFAYDDGDVAAYYIHTIARHISESTMSGLRRPALAPKLMFHDNVGLSAWGLAIHPQSRLIAVGSNKHEVTVFAFALSRAPPTAVVPESDGSPMVWSGQTALELQRHLQSRSRTWKIILPLGTNGGNIPSVSFVNDDRGEAEKVAAQDIFGNTWMLDIWKIGVQPTFCQHMSERSSARYKGWGVLMLPSSSFKLTKSIPEALGLPSREILQMQRTTLDITCGLFYIKGLAVDVANVLRNHSFGHDYVATHNQGSDKPSPPVGSYGEDSDSNLGPEDDDEEWEDDMEMGAGTTDPVKIETSSTHQDSTGENSRWAAITKTRAPDQAAITDISEDWHVRRTILPLFGETPPPDELDAPAFVYGKEKKKRVKPVAFQDAVLEMPKSVVKDLCIFRSNLTDFELIPLDNSSASVCYKHVVTFHDHFNRTSAPFGFNKSSSERVNMLLHVPELHLVVAGSPCGRVALITLTKAQKWVHKDIRFRRGFRIDRVLPRKEEEEKRIRPWCELIGIAMSPVPGARARGLDLHPQGPIVTYRLVLHYLDHTILTYEIERSRKDQEELIVY</sequence>
<feature type="compositionally biased region" description="Acidic residues" evidence="1">
    <location>
        <begin position="473"/>
        <end position="493"/>
    </location>
</feature>
<name>A0AAN7BY82_9PEZI</name>
<feature type="region of interest" description="Disordered" evidence="1">
    <location>
        <begin position="36"/>
        <end position="64"/>
    </location>
</feature>
<gene>
    <name evidence="2" type="ORF">QBC38DRAFT_204443</name>
</gene>
<feature type="compositionally biased region" description="Acidic residues" evidence="1">
    <location>
        <begin position="45"/>
        <end position="64"/>
    </location>
</feature>
<dbReference type="AlphaFoldDB" id="A0AAN7BY82"/>
<reference evidence="2" key="1">
    <citation type="journal article" date="2023" name="Mol. Phylogenet. Evol.">
        <title>Genome-scale phylogeny and comparative genomics of the fungal order Sordariales.</title>
        <authorList>
            <person name="Hensen N."/>
            <person name="Bonometti L."/>
            <person name="Westerberg I."/>
            <person name="Brannstrom I.O."/>
            <person name="Guillou S."/>
            <person name="Cros-Aarteil S."/>
            <person name="Calhoun S."/>
            <person name="Haridas S."/>
            <person name="Kuo A."/>
            <person name="Mondo S."/>
            <person name="Pangilinan J."/>
            <person name="Riley R."/>
            <person name="LaButti K."/>
            <person name="Andreopoulos B."/>
            <person name="Lipzen A."/>
            <person name="Chen C."/>
            <person name="Yan M."/>
            <person name="Daum C."/>
            <person name="Ng V."/>
            <person name="Clum A."/>
            <person name="Steindorff A."/>
            <person name="Ohm R.A."/>
            <person name="Martin F."/>
            <person name="Silar P."/>
            <person name="Natvig D.O."/>
            <person name="Lalanne C."/>
            <person name="Gautier V."/>
            <person name="Ament-Velasquez S.L."/>
            <person name="Kruys A."/>
            <person name="Hutchinson M.I."/>
            <person name="Powell A.J."/>
            <person name="Barry K."/>
            <person name="Miller A.N."/>
            <person name="Grigoriev I.V."/>
            <person name="Debuchy R."/>
            <person name="Gladieux P."/>
            <person name="Hiltunen Thoren M."/>
            <person name="Johannesson H."/>
        </authorList>
    </citation>
    <scope>NUCLEOTIDE SEQUENCE</scope>
    <source>
        <strain evidence="2">CBS 990.96</strain>
    </source>
</reference>
<feature type="compositionally biased region" description="Polar residues" evidence="1">
    <location>
        <begin position="505"/>
        <end position="517"/>
    </location>
</feature>
<dbReference type="Pfam" id="PF08728">
    <property type="entry name" value="CRT10"/>
    <property type="match status" value="1"/>
</dbReference>
<dbReference type="InterPro" id="IPR014839">
    <property type="entry name" value="Crt10"/>
</dbReference>
<evidence type="ECO:0000256" key="1">
    <source>
        <dbReference type="SAM" id="MobiDB-lite"/>
    </source>
</evidence>
<comment type="caution">
    <text evidence="2">The sequence shown here is derived from an EMBL/GenBank/DDBJ whole genome shotgun (WGS) entry which is preliminary data.</text>
</comment>
<evidence type="ECO:0000313" key="2">
    <source>
        <dbReference type="EMBL" id="KAK4231795.1"/>
    </source>
</evidence>